<accession>A0A1H6R3T9</accession>
<dbReference type="Proteomes" id="UP000199532">
    <property type="component" value="Unassembled WGS sequence"/>
</dbReference>
<protein>
    <submittedName>
        <fullName evidence="1">Uncharacterized protein</fullName>
    </submittedName>
</protein>
<name>A0A1H6R3T9_9BACT</name>
<dbReference type="STRING" id="408657.SAMN04487995_0898"/>
<evidence type="ECO:0000313" key="1">
    <source>
        <dbReference type="EMBL" id="SEI45852.1"/>
    </source>
</evidence>
<evidence type="ECO:0000313" key="2">
    <source>
        <dbReference type="Proteomes" id="UP000199532"/>
    </source>
</evidence>
<proteinExistence type="predicted"/>
<dbReference type="EMBL" id="FNXY01000001">
    <property type="protein sequence ID" value="SEI45852.1"/>
    <property type="molecule type" value="Genomic_DNA"/>
</dbReference>
<organism evidence="1 2">
    <name type="scientific">Dyadobacter koreensis</name>
    <dbReference type="NCBI Taxonomy" id="408657"/>
    <lineage>
        <taxon>Bacteria</taxon>
        <taxon>Pseudomonadati</taxon>
        <taxon>Bacteroidota</taxon>
        <taxon>Cytophagia</taxon>
        <taxon>Cytophagales</taxon>
        <taxon>Spirosomataceae</taxon>
        <taxon>Dyadobacter</taxon>
    </lineage>
</organism>
<gene>
    <name evidence="1" type="ORF">SAMN04487995_0898</name>
</gene>
<dbReference type="AlphaFoldDB" id="A0A1H6R3T9"/>
<reference evidence="1 2" key="1">
    <citation type="submission" date="2016-10" db="EMBL/GenBank/DDBJ databases">
        <authorList>
            <person name="de Groot N.N."/>
        </authorList>
    </citation>
    <scope>NUCLEOTIDE SEQUENCE [LARGE SCALE GENOMIC DNA]</scope>
    <source>
        <strain evidence="1 2">DSM 19938</strain>
    </source>
</reference>
<sequence length="43" mass="4827">MSLDYTCTIILIIVIFLCKIQYHDPTNVILGKSLTIPNAFGKD</sequence>
<keyword evidence="2" id="KW-1185">Reference proteome</keyword>